<comment type="catalytic activity">
    <reaction evidence="1">
        <text>a 1,2-diacyl-sn-glycero-3-phosphate + CTP + H(+) = a CDP-1,2-diacyl-sn-glycerol + diphosphate</text>
        <dbReference type="Rhea" id="RHEA:16229"/>
        <dbReference type="ChEBI" id="CHEBI:15378"/>
        <dbReference type="ChEBI" id="CHEBI:33019"/>
        <dbReference type="ChEBI" id="CHEBI:37563"/>
        <dbReference type="ChEBI" id="CHEBI:58332"/>
        <dbReference type="ChEBI" id="CHEBI:58608"/>
        <dbReference type="EC" id="2.7.7.41"/>
    </reaction>
</comment>
<accession>A0A0R1SG97</accession>
<reference evidence="25 26" key="1">
    <citation type="journal article" date="2015" name="Genome Announc.">
        <title>Expanding the biotechnology potential of lactobacilli through comparative genomics of 213 strains and associated genera.</title>
        <authorList>
            <person name="Sun Z."/>
            <person name="Harris H.M."/>
            <person name="McCann A."/>
            <person name="Guo C."/>
            <person name="Argimon S."/>
            <person name="Zhang W."/>
            <person name="Yang X."/>
            <person name="Jeffery I.B."/>
            <person name="Cooney J.C."/>
            <person name="Kagawa T.F."/>
            <person name="Liu W."/>
            <person name="Song Y."/>
            <person name="Salvetti E."/>
            <person name="Wrobel A."/>
            <person name="Rasinkangas P."/>
            <person name="Parkhill J."/>
            <person name="Rea M.C."/>
            <person name="O'Sullivan O."/>
            <person name="Ritari J."/>
            <person name="Douillard F.P."/>
            <person name="Paul Ross R."/>
            <person name="Yang R."/>
            <person name="Briner A.E."/>
            <person name="Felis G.E."/>
            <person name="de Vos W.M."/>
            <person name="Barrangou R."/>
            <person name="Klaenhammer T.R."/>
            <person name="Caufield P.W."/>
            <person name="Cui Y."/>
            <person name="Zhang H."/>
            <person name="O'Toole P.W."/>
        </authorList>
    </citation>
    <scope>NUCLEOTIDE SEQUENCE [LARGE SCALE GENOMIC DNA]</scope>
    <source>
        <strain evidence="25 26">DSM 14857</strain>
    </source>
</reference>
<feature type="transmembrane region" description="Helical" evidence="24">
    <location>
        <begin position="201"/>
        <end position="221"/>
    </location>
</feature>
<dbReference type="GO" id="GO:0004605">
    <property type="term" value="F:phosphatidate cytidylyltransferase activity"/>
    <property type="evidence" value="ECO:0007669"/>
    <property type="project" value="UniProtKB-EC"/>
</dbReference>
<keyword evidence="9" id="KW-0444">Lipid biosynthesis</keyword>
<keyword evidence="10 25" id="KW-0808">Transferase</keyword>
<evidence type="ECO:0000256" key="5">
    <source>
        <dbReference type="ARBA" id="ARBA00010185"/>
    </source>
</evidence>
<comment type="caution">
    <text evidence="25">The sequence shown here is derived from an EMBL/GenBank/DDBJ whole genome shotgun (WGS) entry which is preliminary data.</text>
</comment>
<evidence type="ECO:0000256" key="4">
    <source>
        <dbReference type="ARBA" id="ARBA00005189"/>
    </source>
</evidence>
<name>A0A0R1SG97_9LACO</name>
<evidence type="ECO:0000256" key="16">
    <source>
        <dbReference type="ARBA" id="ARBA00023209"/>
    </source>
</evidence>
<evidence type="ECO:0000256" key="13">
    <source>
        <dbReference type="ARBA" id="ARBA00022989"/>
    </source>
</evidence>
<comment type="similarity">
    <text evidence="5">Belongs to the CDS family.</text>
</comment>
<comment type="subcellular location">
    <subcellularLocation>
        <location evidence="2">Cell membrane</location>
        <topology evidence="2">Multi-pass membrane protein</topology>
    </subcellularLocation>
</comment>
<feature type="transmembrane region" description="Helical" evidence="24">
    <location>
        <begin position="133"/>
        <end position="155"/>
    </location>
</feature>
<dbReference type="EC" id="2.7.7.41" evidence="6"/>
<evidence type="ECO:0000256" key="1">
    <source>
        <dbReference type="ARBA" id="ARBA00001698"/>
    </source>
</evidence>
<evidence type="ECO:0000256" key="8">
    <source>
        <dbReference type="ARBA" id="ARBA00022475"/>
    </source>
</evidence>
<evidence type="ECO:0000313" key="25">
    <source>
        <dbReference type="EMBL" id="KRL68429.1"/>
    </source>
</evidence>
<keyword evidence="17" id="KW-1208">Phospholipid metabolism</keyword>
<dbReference type="AlphaFoldDB" id="A0A0R1SG97"/>
<evidence type="ECO:0000256" key="18">
    <source>
        <dbReference type="ARBA" id="ARBA00029893"/>
    </source>
</evidence>
<dbReference type="Proteomes" id="UP000051647">
    <property type="component" value="Unassembled WGS sequence"/>
</dbReference>
<dbReference type="STRING" id="1423815.FC27_GL000126"/>
<sequence>MKQRVITAVIALAIFIPILLAGGVWLEIAAAALAMVGVFEIYIMRKRIIVSIDFLLTILGTLALAVPVNFYRGWLPNGFNRLDILYIFVVLLLMVTVFTKNKFNFEDASISAITMVYVGIGFHYLASVRNSKAGLGLLIFALIVVWSTDIFAYTFGRKIGKHKLWPAISPNKTWEGTIAGIICVLIFSGIYMIFVPQKYPMINMLMIAFVLSIFGQIGDLIESAYKRFYKVKDSGNILPGHGGILDRFDSMLIVLPMLHIFGLV</sequence>
<evidence type="ECO:0000256" key="21">
    <source>
        <dbReference type="ARBA" id="ARBA00032396"/>
    </source>
</evidence>
<feature type="transmembrane region" description="Helical" evidence="24">
    <location>
        <begin position="6"/>
        <end position="36"/>
    </location>
</feature>
<evidence type="ECO:0000256" key="10">
    <source>
        <dbReference type="ARBA" id="ARBA00022679"/>
    </source>
</evidence>
<dbReference type="RefSeq" id="WP_010623624.1">
    <property type="nucleotide sequence ID" value="NZ_AZFA01000001.1"/>
</dbReference>
<dbReference type="PANTHER" id="PTHR46382:SF1">
    <property type="entry name" value="PHOSPHATIDATE CYTIDYLYLTRANSFERASE"/>
    <property type="match status" value="1"/>
</dbReference>
<feature type="transmembrane region" description="Helical" evidence="24">
    <location>
        <begin position="110"/>
        <end position="127"/>
    </location>
</feature>
<dbReference type="EMBL" id="AZFA01000001">
    <property type="protein sequence ID" value="KRL68429.1"/>
    <property type="molecule type" value="Genomic_DNA"/>
</dbReference>
<keyword evidence="8" id="KW-1003">Cell membrane</keyword>
<gene>
    <name evidence="25" type="ORF">FC27_GL000126</name>
</gene>
<feature type="transmembrane region" description="Helical" evidence="24">
    <location>
        <begin position="176"/>
        <end position="195"/>
    </location>
</feature>
<dbReference type="OrthoDB" id="9799199at2"/>
<evidence type="ECO:0000256" key="11">
    <source>
        <dbReference type="ARBA" id="ARBA00022692"/>
    </source>
</evidence>
<evidence type="ECO:0000256" key="17">
    <source>
        <dbReference type="ARBA" id="ARBA00023264"/>
    </source>
</evidence>
<protein>
    <recommendedName>
        <fullName evidence="7">Phosphatidate cytidylyltransferase</fullName>
        <ecNumber evidence="6">2.7.7.41</ecNumber>
    </recommendedName>
    <alternativeName>
        <fullName evidence="20">CDP-DAG synthase</fullName>
    </alternativeName>
    <alternativeName>
        <fullName evidence="22">CDP-DG synthase</fullName>
    </alternativeName>
    <alternativeName>
        <fullName evidence="18">CDP-diacylglycerol synthase</fullName>
    </alternativeName>
    <alternativeName>
        <fullName evidence="21">CDP-diglyceride pyrophosphorylase</fullName>
    </alternativeName>
    <alternativeName>
        <fullName evidence="23">CDP-diglyceride synthase</fullName>
    </alternativeName>
    <alternativeName>
        <fullName evidence="19">CTP:phosphatidate cytidylyltransferase</fullName>
    </alternativeName>
</protein>
<keyword evidence="12 25" id="KW-0548">Nucleotidyltransferase</keyword>
<evidence type="ECO:0000256" key="2">
    <source>
        <dbReference type="ARBA" id="ARBA00004651"/>
    </source>
</evidence>
<evidence type="ECO:0000256" key="20">
    <source>
        <dbReference type="ARBA" id="ARBA00032253"/>
    </source>
</evidence>
<keyword evidence="15 24" id="KW-0472">Membrane</keyword>
<dbReference type="eggNOG" id="COG4589">
    <property type="taxonomic scope" value="Bacteria"/>
</dbReference>
<keyword evidence="11 24" id="KW-0812">Transmembrane</keyword>
<keyword evidence="13 24" id="KW-1133">Transmembrane helix</keyword>
<evidence type="ECO:0000256" key="15">
    <source>
        <dbReference type="ARBA" id="ARBA00023136"/>
    </source>
</evidence>
<comment type="pathway">
    <text evidence="4">Lipid metabolism.</text>
</comment>
<evidence type="ECO:0000256" key="14">
    <source>
        <dbReference type="ARBA" id="ARBA00023098"/>
    </source>
</evidence>
<dbReference type="GO" id="GO:0016024">
    <property type="term" value="P:CDP-diacylglycerol biosynthetic process"/>
    <property type="evidence" value="ECO:0007669"/>
    <property type="project" value="TreeGrafter"/>
</dbReference>
<evidence type="ECO:0000256" key="24">
    <source>
        <dbReference type="SAM" id="Phobius"/>
    </source>
</evidence>
<organism evidence="25 26">
    <name type="scientific">Companilactobacillus versmoldensis DSM 14857 = KCTC 3814</name>
    <dbReference type="NCBI Taxonomy" id="1423815"/>
    <lineage>
        <taxon>Bacteria</taxon>
        <taxon>Bacillati</taxon>
        <taxon>Bacillota</taxon>
        <taxon>Bacilli</taxon>
        <taxon>Lactobacillales</taxon>
        <taxon>Lactobacillaceae</taxon>
        <taxon>Companilactobacillus</taxon>
    </lineage>
</organism>
<dbReference type="Pfam" id="PF01148">
    <property type="entry name" value="CTP_transf_1"/>
    <property type="match status" value="1"/>
</dbReference>
<evidence type="ECO:0000256" key="23">
    <source>
        <dbReference type="ARBA" id="ARBA00033406"/>
    </source>
</evidence>
<comment type="pathway">
    <text evidence="3">Phospholipid metabolism; CDP-diacylglycerol biosynthesis; CDP-diacylglycerol from sn-glycerol 3-phosphate: step 3/3.</text>
</comment>
<evidence type="ECO:0000256" key="19">
    <source>
        <dbReference type="ARBA" id="ARBA00031825"/>
    </source>
</evidence>
<keyword evidence="16" id="KW-0594">Phospholipid biosynthesis</keyword>
<evidence type="ECO:0000313" key="26">
    <source>
        <dbReference type="Proteomes" id="UP000051647"/>
    </source>
</evidence>
<proteinExistence type="inferred from homology"/>
<keyword evidence="26" id="KW-1185">Reference proteome</keyword>
<evidence type="ECO:0000256" key="9">
    <source>
        <dbReference type="ARBA" id="ARBA00022516"/>
    </source>
</evidence>
<keyword evidence="14" id="KW-0443">Lipid metabolism</keyword>
<feature type="transmembrane region" description="Helical" evidence="24">
    <location>
        <begin position="48"/>
        <end position="66"/>
    </location>
</feature>
<dbReference type="PATRIC" id="fig|1423815.3.peg.127"/>
<evidence type="ECO:0000256" key="7">
    <source>
        <dbReference type="ARBA" id="ARBA00019373"/>
    </source>
</evidence>
<dbReference type="GO" id="GO:0005886">
    <property type="term" value="C:plasma membrane"/>
    <property type="evidence" value="ECO:0007669"/>
    <property type="project" value="UniProtKB-SubCell"/>
</dbReference>
<evidence type="ECO:0000256" key="22">
    <source>
        <dbReference type="ARBA" id="ARBA00032743"/>
    </source>
</evidence>
<feature type="transmembrane region" description="Helical" evidence="24">
    <location>
        <begin position="78"/>
        <end position="98"/>
    </location>
</feature>
<evidence type="ECO:0000256" key="3">
    <source>
        <dbReference type="ARBA" id="ARBA00005119"/>
    </source>
</evidence>
<evidence type="ECO:0000256" key="12">
    <source>
        <dbReference type="ARBA" id="ARBA00022695"/>
    </source>
</evidence>
<dbReference type="PANTHER" id="PTHR46382">
    <property type="entry name" value="PHOSPHATIDATE CYTIDYLYLTRANSFERASE"/>
    <property type="match status" value="1"/>
</dbReference>
<evidence type="ECO:0000256" key="6">
    <source>
        <dbReference type="ARBA" id="ARBA00012487"/>
    </source>
</evidence>